<feature type="signal peptide" evidence="2">
    <location>
        <begin position="1"/>
        <end position="20"/>
    </location>
</feature>
<feature type="chain" id="PRO_5046321756" evidence="2">
    <location>
        <begin position="21"/>
        <end position="205"/>
    </location>
</feature>
<evidence type="ECO:0000256" key="1">
    <source>
        <dbReference type="SAM" id="MobiDB-lite"/>
    </source>
</evidence>
<reference evidence="4" key="1">
    <citation type="journal article" date="2019" name="Int. J. Syst. Evol. Microbiol.">
        <title>The Global Catalogue of Microorganisms (GCM) 10K type strain sequencing project: providing services to taxonomists for standard genome sequencing and annotation.</title>
        <authorList>
            <consortium name="The Broad Institute Genomics Platform"/>
            <consortium name="The Broad Institute Genome Sequencing Center for Infectious Disease"/>
            <person name="Wu L."/>
            <person name="Ma J."/>
        </authorList>
    </citation>
    <scope>NUCLEOTIDE SEQUENCE [LARGE SCALE GENOMIC DNA]</scope>
    <source>
        <strain evidence="4">CCUG 66188</strain>
    </source>
</reference>
<organism evidence="3 4">
    <name type="scientific">Sulfitobacter porphyrae</name>
    <dbReference type="NCBI Taxonomy" id="1246864"/>
    <lineage>
        <taxon>Bacteria</taxon>
        <taxon>Pseudomonadati</taxon>
        <taxon>Pseudomonadota</taxon>
        <taxon>Alphaproteobacteria</taxon>
        <taxon>Rhodobacterales</taxon>
        <taxon>Roseobacteraceae</taxon>
        <taxon>Sulfitobacter</taxon>
    </lineage>
</organism>
<keyword evidence="2" id="KW-0732">Signal</keyword>
<feature type="region of interest" description="Disordered" evidence="1">
    <location>
        <begin position="156"/>
        <end position="205"/>
    </location>
</feature>
<evidence type="ECO:0000313" key="3">
    <source>
        <dbReference type="EMBL" id="MFC6759107.1"/>
    </source>
</evidence>
<accession>A0ABW2B0I2</accession>
<dbReference type="Proteomes" id="UP001596353">
    <property type="component" value="Unassembled WGS sequence"/>
</dbReference>
<dbReference type="EMBL" id="JBHSWG010000001">
    <property type="protein sequence ID" value="MFC6759107.1"/>
    <property type="molecule type" value="Genomic_DNA"/>
</dbReference>
<proteinExistence type="predicted"/>
<name>A0ABW2B0I2_9RHOB</name>
<evidence type="ECO:0000256" key="2">
    <source>
        <dbReference type="SAM" id="SignalP"/>
    </source>
</evidence>
<sequence>MFRNFFAACLLSVCVQPVLAADGLPACSRAGPGLNFCAGEDFMRIDKGQSMGISYWLHPDGFISKVLAEKDGTIAATQQAIEARIIEMINARAGAVGQDFEFVDLDSRSINGAPFGTLTYRLAGPKKATTVLHSYAALNGVLVQVLSQVAPRSSAAIPRRSGMRISRLSGPCSQPGRKRNSDPVASCEKPQSPDAARNQRFQRVT</sequence>
<gene>
    <name evidence="3" type="ORF">ACFQFQ_05740</name>
</gene>
<evidence type="ECO:0000313" key="4">
    <source>
        <dbReference type="Proteomes" id="UP001596353"/>
    </source>
</evidence>
<protein>
    <submittedName>
        <fullName evidence="3">Uncharacterized protein</fullName>
    </submittedName>
</protein>
<comment type="caution">
    <text evidence="3">The sequence shown here is derived from an EMBL/GenBank/DDBJ whole genome shotgun (WGS) entry which is preliminary data.</text>
</comment>
<keyword evidence="4" id="KW-1185">Reference proteome</keyword>